<dbReference type="AlphaFoldDB" id="A0A133YGW4"/>
<name>A0A133YGW4_9FIRM</name>
<keyword evidence="1" id="KW-0472">Membrane</keyword>
<dbReference type="InterPro" id="IPR036457">
    <property type="entry name" value="PPM-type-like_dom_sf"/>
</dbReference>
<dbReference type="InterPro" id="IPR001932">
    <property type="entry name" value="PPM-type_phosphatase-like_dom"/>
</dbReference>
<protein>
    <submittedName>
        <fullName evidence="3">Protein phosphatase 2C</fullName>
    </submittedName>
</protein>
<dbReference type="PANTHER" id="PTHR13832">
    <property type="entry name" value="PROTEIN PHOSPHATASE 2C"/>
    <property type="match status" value="1"/>
</dbReference>
<evidence type="ECO:0000313" key="3">
    <source>
        <dbReference type="EMBL" id="KXB42434.1"/>
    </source>
</evidence>
<gene>
    <name evidence="3" type="ORF">HMPREF1872_00105</name>
</gene>
<comment type="caution">
    <text evidence="3">The sequence shown here is derived from an EMBL/GenBank/DDBJ whole genome shotgun (WGS) entry which is preliminary data.</text>
</comment>
<dbReference type="PROSITE" id="PS51746">
    <property type="entry name" value="PPM_2"/>
    <property type="match status" value="1"/>
</dbReference>
<sequence>MIKYRVIAISETGAVRDNNEDNLYLNGEWRHGSEVNVPYWHYLDKTTDASLFVVCDGMGGESYGEEASLIAVSGLSAIEDRLRHSTKQDFADLMESYLLMVNQEICDRVRSHNGLRMGTTFSSLLIRQKVARCINLGDSRIYLFRQGKLKQLTVDQTQAQKLADLGLIPQSEVKTHPEHNRLVQHLGIFPNEYKLEPALSPEITLQEGDYFLLCSDGLTDMLLDESIRKILASTTDIKLAAEDLVQKAIIAGGKDNITVILVAIDALSDERLMKTGQHRILSSADFLAQTSNSKTSQDTRQDPQLRMKLNEALLENMQTSNLASNVAKTRQIGEALEQTEGDEKPIFTVDAEIKHLAKGISNIDMLQYPYLNYQKLEEKQALAEAEVHEKKVNRLKNTETKRSLSISKSDTQVDLPADLGKTRRVDLTTDSKDKANDSAKEASKSENVLISRVIGSNTNASSLSFFAENRTPTEPITTDDLERFELARQEALKRQAKDKGKQVANNLVSEPKVEANSQTEKTKDKQQIALQLLTSILISLLVFTTILFVASLYWFYAFDFKRLWQDIVTVFGQWLS</sequence>
<reference evidence="4" key="1">
    <citation type="submission" date="2016-01" db="EMBL/GenBank/DDBJ databases">
        <authorList>
            <person name="Mitreva M."/>
            <person name="Pepin K.H."/>
            <person name="Mihindukulasuriya K.A."/>
            <person name="Fulton R."/>
            <person name="Fronick C."/>
            <person name="O'Laughlin M."/>
            <person name="Miner T."/>
            <person name="Herter B."/>
            <person name="Rosa B.A."/>
            <person name="Cordes M."/>
            <person name="Tomlinson C."/>
            <person name="Wollam A."/>
            <person name="Palsikar V.B."/>
            <person name="Mardis E.R."/>
            <person name="Wilson R.K."/>
        </authorList>
    </citation>
    <scope>NUCLEOTIDE SEQUENCE [LARGE SCALE GENOMIC DNA]</scope>
    <source>
        <strain evidence="4">KA00274</strain>
    </source>
</reference>
<accession>A0A133YGW4</accession>
<dbReference type="Gene3D" id="3.60.40.10">
    <property type="entry name" value="PPM-type phosphatase domain"/>
    <property type="match status" value="1"/>
</dbReference>
<dbReference type="SMART" id="SM00331">
    <property type="entry name" value="PP2C_SIG"/>
    <property type="match status" value="1"/>
</dbReference>
<dbReference type="STRING" id="1497955.HMPREF1872_00105"/>
<dbReference type="SMART" id="SM00332">
    <property type="entry name" value="PP2Cc"/>
    <property type="match status" value="1"/>
</dbReference>
<dbReference type="CDD" id="cd00143">
    <property type="entry name" value="PP2Cc"/>
    <property type="match status" value="1"/>
</dbReference>
<proteinExistence type="predicted"/>
<dbReference type="Pfam" id="PF13672">
    <property type="entry name" value="PP2C_2"/>
    <property type="match status" value="1"/>
</dbReference>
<dbReference type="InterPro" id="IPR015655">
    <property type="entry name" value="PP2C"/>
</dbReference>
<evidence type="ECO:0000256" key="1">
    <source>
        <dbReference type="SAM" id="Phobius"/>
    </source>
</evidence>
<organism evidence="3 4">
    <name type="scientific">Amygdalobacter nucleatus</name>
    <dbReference type="NCBI Taxonomy" id="3029274"/>
    <lineage>
        <taxon>Bacteria</taxon>
        <taxon>Bacillati</taxon>
        <taxon>Bacillota</taxon>
        <taxon>Clostridia</taxon>
        <taxon>Eubacteriales</taxon>
        <taxon>Oscillospiraceae</taxon>
        <taxon>Amygdalobacter</taxon>
    </lineage>
</organism>
<keyword evidence="1" id="KW-1133">Transmembrane helix</keyword>
<dbReference type="Proteomes" id="UP000070080">
    <property type="component" value="Unassembled WGS sequence"/>
</dbReference>
<keyword evidence="1" id="KW-0812">Transmembrane</keyword>
<evidence type="ECO:0000259" key="2">
    <source>
        <dbReference type="PROSITE" id="PS51746"/>
    </source>
</evidence>
<keyword evidence="4" id="KW-1185">Reference proteome</keyword>
<dbReference type="EMBL" id="LSCV01000002">
    <property type="protein sequence ID" value="KXB42434.1"/>
    <property type="molecule type" value="Genomic_DNA"/>
</dbReference>
<dbReference type="GO" id="GO:0004722">
    <property type="term" value="F:protein serine/threonine phosphatase activity"/>
    <property type="evidence" value="ECO:0007669"/>
    <property type="project" value="InterPro"/>
</dbReference>
<dbReference type="PANTHER" id="PTHR13832:SF827">
    <property type="entry name" value="PROTEIN PHOSPHATASE 1L"/>
    <property type="match status" value="1"/>
</dbReference>
<evidence type="ECO:0000313" key="4">
    <source>
        <dbReference type="Proteomes" id="UP000070080"/>
    </source>
</evidence>
<dbReference type="SUPFAM" id="SSF81606">
    <property type="entry name" value="PP2C-like"/>
    <property type="match status" value="1"/>
</dbReference>
<feature type="domain" description="PPM-type phosphatase" evidence="2">
    <location>
        <begin position="6"/>
        <end position="264"/>
    </location>
</feature>
<dbReference type="OrthoDB" id="9801841at2"/>
<feature type="transmembrane region" description="Helical" evidence="1">
    <location>
        <begin position="528"/>
        <end position="556"/>
    </location>
</feature>
<dbReference type="RefSeq" id="WP_066712366.1">
    <property type="nucleotide sequence ID" value="NZ_JARFNM010000001.1"/>
</dbReference>